<organism evidence="2 3">
    <name type="scientific">Myotis brandtii</name>
    <name type="common">Brandt's bat</name>
    <dbReference type="NCBI Taxonomy" id="109478"/>
    <lineage>
        <taxon>Eukaryota</taxon>
        <taxon>Metazoa</taxon>
        <taxon>Chordata</taxon>
        <taxon>Craniata</taxon>
        <taxon>Vertebrata</taxon>
        <taxon>Euteleostomi</taxon>
        <taxon>Mammalia</taxon>
        <taxon>Eutheria</taxon>
        <taxon>Laurasiatheria</taxon>
        <taxon>Chiroptera</taxon>
        <taxon>Yangochiroptera</taxon>
        <taxon>Vespertilionidae</taxon>
        <taxon>Myotis</taxon>
    </lineage>
</organism>
<dbReference type="EMBL" id="KE163354">
    <property type="protein sequence ID" value="EPQ11695.1"/>
    <property type="molecule type" value="Genomic_DNA"/>
</dbReference>
<evidence type="ECO:0000313" key="3">
    <source>
        <dbReference type="Proteomes" id="UP000052978"/>
    </source>
</evidence>
<sequence>MGAGLLLLVGRPSCCRLSRVRVHAATHLPVPPSRSRCSRDRRGRGPAIPGRPGTWSGGWYSLPEPRATRRCGRHGRPGRVLENFKERGGVGEGWVCTGGGGNGLDSAPFSSIPQLTGPLQQDRAGQGEGATRRRSRDLDRIQMPCSTAFRTAQRSLLENRWRGSQFLPSASPVQLIT</sequence>
<reference evidence="2 3" key="1">
    <citation type="journal article" date="2013" name="Nat. Commun.">
        <title>Genome analysis reveals insights into physiology and longevity of the Brandt's bat Myotis brandtii.</title>
        <authorList>
            <person name="Seim I."/>
            <person name="Fang X."/>
            <person name="Xiong Z."/>
            <person name="Lobanov A.V."/>
            <person name="Huang Z."/>
            <person name="Ma S."/>
            <person name="Feng Y."/>
            <person name="Turanov A.A."/>
            <person name="Zhu Y."/>
            <person name="Lenz T.L."/>
            <person name="Gerashchenko M.V."/>
            <person name="Fan D."/>
            <person name="Hee Yim S."/>
            <person name="Yao X."/>
            <person name="Jordan D."/>
            <person name="Xiong Y."/>
            <person name="Ma Y."/>
            <person name="Lyapunov A.N."/>
            <person name="Chen G."/>
            <person name="Kulakova O.I."/>
            <person name="Sun Y."/>
            <person name="Lee S.G."/>
            <person name="Bronson R.T."/>
            <person name="Moskalev A.A."/>
            <person name="Sunyaev S.R."/>
            <person name="Zhang G."/>
            <person name="Krogh A."/>
            <person name="Wang J."/>
            <person name="Gladyshev V.N."/>
        </authorList>
    </citation>
    <scope>NUCLEOTIDE SEQUENCE [LARGE SCALE GENOMIC DNA]</scope>
</reference>
<dbReference type="Proteomes" id="UP000052978">
    <property type="component" value="Unassembled WGS sequence"/>
</dbReference>
<keyword evidence="3" id="KW-1185">Reference proteome</keyword>
<feature type="region of interest" description="Disordered" evidence="1">
    <location>
        <begin position="29"/>
        <end position="59"/>
    </location>
</feature>
<name>S7N6J2_MYOBR</name>
<accession>S7N6J2</accession>
<feature type="region of interest" description="Disordered" evidence="1">
    <location>
        <begin position="117"/>
        <end position="140"/>
    </location>
</feature>
<gene>
    <name evidence="2" type="ORF">D623_10029343</name>
</gene>
<proteinExistence type="predicted"/>
<evidence type="ECO:0000313" key="2">
    <source>
        <dbReference type="EMBL" id="EPQ11695.1"/>
    </source>
</evidence>
<protein>
    <submittedName>
        <fullName evidence="2">Uncharacterized protein</fullName>
    </submittedName>
</protein>
<dbReference type="AlphaFoldDB" id="S7N6J2"/>
<evidence type="ECO:0000256" key="1">
    <source>
        <dbReference type="SAM" id="MobiDB-lite"/>
    </source>
</evidence>